<feature type="domain" description="ResB-like" evidence="7">
    <location>
        <begin position="326"/>
        <end position="415"/>
    </location>
</feature>
<feature type="transmembrane region" description="Helical" evidence="6">
    <location>
        <begin position="63"/>
        <end position="82"/>
    </location>
</feature>
<dbReference type="InterPro" id="IPR007816">
    <property type="entry name" value="ResB-like_domain"/>
</dbReference>
<evidence type="ECO:0000313" key="9">
    <source>
        <dbReference type="Proteomes" id="UP000501253"/>
    </source>
</evidence>
<feature type="transmembrane region" description="Helical" evidence="6">
    <location>
        <begin position="147"/>
        <end position="171"/>
    </location>
</feature>
<evidence type="ECO:0000256" key="4">
    <source>
        <dbReference type="ARBA" id="ARBA00022989"/>
    </source>
</evidence>
<evidence type="ECO:0000256" key="5">
    <source>
        <dbReference type="ARBA" id="ARBA00023136"/>
    </source>
</evidence>
<dbReference type="EMBL" id="CP042909">
    <property type="protein sequence ID" value="QJA06896.1"/>
    <property type="molecule type" value="Genomic_DNA"/>
</dbReference>
<evidence type="ECO:0000256" key="6">
    <source>
        <dbReference type="SAM" id="Phobius"/>
    </source>
</evidence>
<accession>A0A6H1WUW4</accession>
<organism evidence="8 9">
    <name type="scientific">Thermosulfurimonas marina</name>
    <dbReference type="NCBI Taxonomy" id="2047767"/>
    <lineage>
        <taxon>Bacteria</taxon>
        <taxon>Pseudomonadati</taxon>
        <taxon>Thermodesulfobacteriota</taxon>
        <taxon>Thermodesulfobacteria</taxon>
        <taxon>Thermodesulfobacteriales</taxon>
        <taxon>Thermodesulfobacteriaceae</taxon>
        <taxon>Thermosulfurimonas</taxon>
    </lineage>
</organism>
<dbReference type="KEGG" id="tmai:FVE67_08880"/>
<proteinExistence type="predicted"/>
<keyword evidence="5 6" id="KW-0472">Membrane</keyword>
<dbReference type="AlphaFoldDB" id="A0A6H1WUW4"/>
<dbReference type="PANTHER" id="PTHR31566:SF0">
    <property type="entry name" value="CYTOCHROME C BIOGENESIS PROTEIN CCS1, CHLOROPLASTIC"/>
    <property type="match status" value="1"/>
</dbReference>
<evidence type="ECO:0000259" key="7">
    <source>
        <dbReference type="Pfam" id="PF05140"/>
    </source>
</evidence>
<protein>
    <submittedName>
        <fullName evidence="8">Cytochrome c biogenesis protein ResB</fullName>
    </submittedName>
</protein>
<evidence type="ECO:0000256" key="3">
    <source>
        <dbReference type="ARBA" id="ARBA00022748"/>
    </source>
</evidence>
<keyword evidence="4 6" id="KW-1133">Transmembrane helix</keyword>
<dbReference type="Proteomes" id="UP000501253">
    <property type="component" value="Chromosome"/>
</dbReference>
<feature type="domain" description="ResB-like" evidence="7">
    <location>
        <begin position="11"/>
        <end position="270"/>
    </location>
</feature>
<keyword evidence="2 6" id="KW-0812">Transmembrane</keyword>
<dbReference type="GO" id="GO:0017004">
    <property type="term" value="P:cytochrome complex assembly"/>
    <property type="evidence" value="ECO:0007669"/>
    <property type="project" value="UniProtKB-KW"/>
</dbReference>
<evidence type="ECO:0000256" key="1">
    <source>
        <dbReference type="ARBA" id="ARBA00004141"/>
    </source>
</evidence>
<reference evidence="8 9" key="1">
    <citation type="submission" date="2019-08" db="EMBL/GenBank/DDBJ databases">
        <title>Complete genome sequence of Thermosulfurimonas marina SU872T, an anaerobic thermophilic chemolithoautotrophic bacterium isolated from a shallow marine hydrothermal vent.</title>
        <authorList>
            <person name="Allioux M."/>
            <person name="Jebbar M."/>
            <person name="Slobodkina G."/>
            <person name="Slobodkin A."/>
            <person name="Moalic Y."/>
            <person name="Frolova A."/>
            <person name="Shao Z."/>
            <person name="Alain K."/>
        </authorList>
    </citation>
    <scope>NUCLEOTIDE SEQUENCE [LARGE SCALE GENOMIC DNA]</scope>
    <source>
        <strain evidence="8 9">SU872</strain>
    </source>
</reference>
<evidence type="ECO:0000313" key="8">
    <source>
        <dbReference type="EMBL" id="QJA06896.1"/>
    </source>
</evidence>
<keyword evidence="9" id="KW-1185">Reference proteome</keyword>
<gene>
    <name evidence="8" type="ORF">FVE67_08880</name>
</gene>
<evidence type="ECO:0000256" key="2">
    <source>
        <dbReference type="ARBA" id="ARBA00022692"/>
    </source>
</evidence>
<dbReference type="GO" id="GO:0016020">
    <property type="term" value="C:membrane"/>
    <property type="evidence" value="ECO:0007669"/>
    <property type="project" value="UniProtKB-SubCell"/>
</dbReference>
<name>A0A6H1WUW4_9BACT</name>
<sequence length="426" mass="49235">MRRIFDSLASLRLAIVLFLILAATSILGTFIPQGREPGFYLAQYGPFWGKLINFLSLYDAYHSWWYVALLSLFLLNLIFCSWKRFPVSLGLYRKDPFGVDPARLPQARSLLIRAPLEEIRQRLEGFRFRPLESGFLGVKDRYRWSYFAVYFVHGSILIIILGALIGALWGFRGSLSILEGETGRRVIPFSRKKAFITLPFALKLEKFEIEFYPNGMPKDYRSQVTVIDGPRSFPYLIRVNHPLTYKGVKVYQATYQEYAILTVEVKKGRHTKELIVKPFADGEWLEEGLTVGLIRYGEAHGFRMAQVWVKKEGAEPQMVWLIEGHQQTLSFSPEKFTLSLQGVRPVFMSGFQVRKDPGAPLVYLGCILMILGVFAAFFFTHRRLWVYLVPEKDGVRVTIGGYRKRYRADLKREIEDLLTKLERELS</sequence>
<feature type="transmembrane region" description="Helical" evidence="6">
    <location>
        <begin position="361"/>
        <end position="379"/>
    </location>
</feature>
<dbReference type="InterPro" id="IPR023494">
    <property type="entry name" value="Cyt_c_bgen_Ccs1/CcsB/ResB"/>
</dbReference>
<feature type="transmembrane region" description="Helical" evidence="6">
    <location>
        <begin position="12"/>
        <end position="31"/>
    </location>
</feature>
<dbReference type="Pfam" id="PF05140">
    <property type="entry name" value="ResB"/>
    <property type="match status" value="2"/>
</dbReference>
<dbReference type="PANTHER" id="PTHR31566">
    <property type="entry name" value="CYTOCHROME C BIOGENESIS PROTEIN CCS1, CHLOROPLASTIC"/>
    <property type="match status" value="1"/>
</dbReference>
<comment type="subcellular location">
    <subcellularLocation>
        <location evidence="1">Membrane</location>
        <topology evidence="1">Multi-pass membrane protein</topology>
    </subcellularLocation>
</comment>
<keyword evidence="3" id="KW-0201">Cytochrome c-type biogenesis</keyword>
<dbReference type="RefSeq" id="WP_168720244.1">
    <property type="nucleotide sequence ID" value="NZ_CP042909.1"/>
</dbReference>